<evidence type="ECO:0000256" key="1">
    <source>
        <dbReference type="ARBA" id="ARBA00008467"/>
    </source>
</evidence>
<dbReference type="InterPro" id="IPR020841">
    <property type="entry name" value="PKS_Beta-ketoAc_synthase_dom"/>
</dbReference>
<reference evidence="5 6" key="1">
    <citation type="submission" date="2019-02" db="EMBL/GenBank/DDBJ databases">
        <title>Deep-cultivation of Planctomycetes and their phenomic and genomic characterization uncovers novel biology.</title>
        <authorList>
            <person name="Wiegand S."/>
            <person name="Jogler M."/>
            <person name="Boedeker C."/>
            <person name="Pinto D."/>
            <person name="Vollmers J."/>
            <person name="Rivas-Marin E."/>
            <person name="Kohn T."/>
            <person name="Peeters S.H."/>
            <person name="Heuer A."/>
            <person name="Rast P."/>
            <person name="Oberbeckmann S."/>
            <person name="Bunk B."/>
            <person name="Jeske O."/>
            <person name="Meyerdierks A."/>
            <person name="Storesund J.E."/>
            <person name="Kallscheuer N."/>
            <person name="Luecker S."/>
            <person name="Lage O.M."/>
            <person name="Pohl T."/>
            <person name="Merkel B.J."/>
            <person name="Hornburger P."/>
            <person name="Mueller R.-W."/>
            <person name="Bruemmer F."/>
            <person name="Labrenz M."/>
            <person name="Spormann A.M."/>
            <person name="Op Den Camp H."/>
            <person name="Overmann J."/>
            <person name="Amann R."/>
            <person name="Jetten M.S.M."/>
            <person name="Mascher T."/>
            <person name="Medema M.H."/>
            <person name="Devos D.P."/>
            <person name="Kaster A.-K."/>
            <person name="Ovreas L."/>
            <person name="Rohde M."/>
            <person name="Galperin M.Y."/>
            <person name="Jogler C."/>
        </authorList>
    </citation>
    <scope>NUCLEOTIDE SEQUENCE [LARGE SCALE GENOMIC DNA]</scope>
    <source>
        <strain evidence="5 6">KOR34</strain>
    </source>
</reference>
<accession>A0A5C5V198</accession>
<evidence type="ECO:0000256" key="2">
    <source>
        <dbReference type="ARBA" id="ARBA00022679"/>
    </source>
</evidence>
<dbReference type="GO" id="GO:0004315">
    <property type="term" value="F:3-oxoacyl-[acyl-carrier-protein] synthase activity"/>
    <property type="evidence" value="ECO:0007669"/>
    <property type="project" value="UniProtKB-EC"/>
</dbReference>
<dbReference type="PROSITE" id="PS52004">
    <property type="entry name" value="KS3_2"/>
    <property type="match status" value="1"/>
</dbReference>
<organism evidence="5 6">
    <name type="scientific">Posidoniimonas corsicana</name>
    <dbReference type="NCBI Taxonomy" id="1938618"/>
    <lineage>
        <taxon>Bacteria</taxon>
        <taxon>Pseudomonadati</taxon>
        <taxon>Planctomycetota</taxon>
        <taxon>Planctomycetia</taxon>
        <taxon>Pirellulales</taxon>
        <taxon>Lacipirellulaceae</taxon>
        <taxon>Posidoniimonas</taxon>
    </lineage>
</organism>
<name>A0A5C5V198_9BACT</name>
<dbReference type="RefSeq" id="WP_146567444.1">
    <property type="nucleotide sequence ID" value="NZ_SIHJ01000003.1"/>
</dbReference>
<dbReference type="Gene3D" id="3.40.47.10">
    <property type="match status" value="1"/>
</dbReference>
<sequence>MQNVVITGFGVACPIGVGREEVWSAIDQRRSGVRVHERMAATDWPAPFGGIICEEDFDPKQWVKPRKSLKVMAREIQLAFAAGEQAWDHAGLEDTPVDPERMGVVFGAGLMYCPPEELEPSYQACLKENGEFDYEQWGPAGMRELFPLWMLKYLPNMSACHTGIRRDARGPTNTIAHGDASSLMALAEADSMIARGATDLMFIGASSSRLNQLDPLWREGAAAWSAGVEPAEACRPFDKGRTGAVCGEGAAVVVLENEDHARRRGVRPIARVASVAVRNEAVLPGRPPAGAAIRNAVEAALQQAGITPEELAFVSAHSGGSVEQDQVEAQALRATVGDAPVTAPKSFIGNTGASGGSVELAMTLAALERGVVPPTLNFQTPDPNCPVNVAAELTPTDKRAVLKLNYNLMGQAVATVLVAG</sequence>
<dbReference type="EMBL" id="SIHJ01000003">
    <property type="protein sequence ID" value="TWT32238.1"/>
    <property type="molecule type" value="Genomic_DNA"/>
</dbReference>
<dbReference type="PANTHER" id="PTHR11712:SF336">
    <property type="entry name" value="3-OXOACYL-[ACYL-CARRIER-PROTEIN] SYNTHASE, MITOCHONDRIAL"/>
    <property type="match status" value="1"/>
</dbReference>
<dbReference type="GO" id="GO:0005829">
    <property type="term" value="C:cytosol"/>
    <property type="evidence" value="ECO:0007669"/>
    <property type="project" value="TreeGrafter"/>
</dbReference>
<dbReference type="GO" id="GO:0006633">
    <property type="term" value="P:fatty acid biosynthetic process"/>
    <property type="evidence" value="ECO:0007669"/>
    <property type="project" value="TreeGrafter"/>
</dbReference>
<dbReference type="InterPro" id="IPR016039">
    <property type="entry name" value="Thiolase-like"/>
</dbReference>
<comment type="similarity">
    <text evidence="1 3">Belongs to the thiolase-like superfamily. Beta-ketoacyl-ACP synthases family.</text>
</comment>
<dbReference type="InterPro" id="IPR014031">
    <property type="entry name" value="Ketoacyl_synth_C"/>
</dbReference>
<dbReference type="Pfam" id="PF02801">
    <property type="entry name" value="Ketoacyl-synt_C"/>
    <property type="match status" value="1"/>
</dbReference>
<dbReference type="InterPro" id="IPR014030">
    <property type="entry name" value="Ketoacyl_synth_N"/>
</dbReference>
<dbReference type="Pfam" id="PF00109">
    <property type="entry name" value="ketoacyl-synt"/>
    <property type="match status" value="1"/>
</dbReference>
<dbReference type="InterPro" id="IPR000794">
    <property type="entry name" value="Beta-ketoacyl_synthase"/>
</dbReference>
<dbReference type="SMART" id="SM00825">
    <property type="entry name" value="PKS_KS"/>
    <property type="match status" value="1"/>
</dbReference>
<dbReference type="OrthoDB" id="292158at2"/>
<evidence type="ECO:0000256" key="3">
    <source>
        <dbReference type="RuleBase" id="RU003694"/>
    </source>
</evidence>
<keyword evidence="6" id="KW-1185">Reference proteome</keyword>
<keyword evidence="2 3" id="KW-0808">Transferase</keyword>
<protein>
    <submittedName>
        <fullName evidence="5">3-oxoacyl-[acyl-carrier-protein] synthase 2</fullName>
        <ecNumber evidence="5">2.3.1.179</ecNumber>
    </submittedName>
</protein>
<keyword evidence="5" id="KW-0012">Acyltransferase</keyword>
<evidence type="ECO:0000313" key="5">
    <source>
        <dbReference type="EMBL" id="TWT32238.1"/>
    </source>
</evidence>
<dbReference type="Proteomes" id="UP000316714">
    <property type="component" value="Unassembled WGS sequence"/>
</dbReference>
<comment type="caution">
    <text evidence="5">The sequence shown here is derived from an EMBL/GenBank/DDBJ whole genome shotgun (WGS) entry which is preliminary data.</text>
</comment>
<dbReference type="EC" id="2.3.1.179" evidence="5"/>
<gene>
    <name evidence="5" type="primary">fabF_4</name>
    <name evidence="5" type="ORF">KOR34_40000</name>
</gene>
<dbReference type="CDD" id="cd00834">
    <property type="entry name" value="KAS_I_II"/>
    <property type="match status" value="1"/>
</dbReference>
<dbReference type="PANTHER" id="PTHR11712">
    <property type="entry name" value="POLYKETIDE SYNTHASE-RELATED"/>
    <property type="match status" value="1"/>
</dbReference>
<proteinExistence type="inferred from homology"/>
<evidence type="ECO:0000313" key="6">
    <source>
        <dbReference type="Proteomes" id="UP000316714"/>
    </source>
</evidence>
<evidence type="ECO:0000259" key="4">
    <source>
        <dbReference type="PROSITE" id="PS52004"/>
    </source>
</evidence>
<feature type="domain" description="Ketosynthase family 3 (KS3)" evidence="4">
    <location>
        <begin position="1"/>
        <end position="419"/>
    </location>
</feature>
<dbReference type="AlphaFoldDB" id="A0A5C5V198"/>
<dbReference type="SUPFAM" id="SSF53901">
    <property type="entry name" value="Thiolase-like"/>
    <property type="match status" value="2"/>
</dbReference>